<reference evidence="1 2" key="3">
    <citation type="journal article" date="2016" name="Sci. Rep.">
        <title>Genome-wide diversity and gene expression profiling of Babesia microti isolates identify polymorphic genes that mediate host-pathogen interactions.</title>
        <authorList>
            <person name="Silva J.C."/>
            <person name="Cornillot E."/>
            <person name="McCracken C."/>
            <person name="Usmani-Brown S."/>
            <person name="Dwivedi A."/>
            <person name="Ifeonu O.O."/>
            <person name="Crabtree J."/>
            <person name="Gotia H.T."/>
            <person name="Virji A.Z."/>
            <person name="Reynes C."/>
            <person name="Colinge J."/>
            <person name="Kumar V."/>
            <person name="Lawres L."/>
            <person name="Pazzi J.E."/>
            <person name="Pablo J.V."/>
            <person name="Hung C."/>
            <person name="Brancato J."/>
            <person name="Kumari P."/>
            <person name="Orvis J."/>
            <person name="Tretina K."/>
            <person name="Chibucos M."/>
            <person name="Ott S."/>
            <person name="Sadzewicz L."/>
            <person name="Sengamalay N."/>
            <person name="Shetty A.C."/>
            <person name="Su Q."/>
            <person name="Tallon L."/>
            <person name="Fraser C.M."/>
            <person name="Frutos R."/>
            <person name="Molina D.M."/>
            <person name="Krause P.J."/>
            <person name="Ben Mamoun C."/>
        </authorList>
    </citation>
    <scope>NUCLEOTIDE SEQUENCE [LARGE SCALE GENOMIC DNA]</scope>
    <source>
        <strain evidence="1 2">RI</strain>
    </source>
</reference>
<dbReference type="AlphaFoldDB" id="I7IA07"/>
<protein>
    <recommendedName>
        <fullName evidence="3">GINS subunit domain-containing protein</fullName>
    </recommendedName>
</protein>
<evidence type="ECO:0008006" key="3">
    <source>
        <dbReference type="Google" id="ProtNLM"/>
    </source>
</evidence>
<reference evidence="1 2" key="2">
    <citation type="journal article" date="2013" name="PLoS ONE">
        <title>Whole genome mapping and re-organization of the nuclear and mitochondrial genomes of Babesia microti isolates.</title>
        <authorList>
            <person name="Cornillot E."/>
            <person name="Dassouli A."/>
            <person name="Garg A."/>
            <person name="Pachikara N."/>
            <person name="Randazzo S."/>
            <person name="Depoix D."/>
            <person name="Carcy B."/>
            <person name="Delbecq S."/>
            <person name="Frutos R."/>
            <person name="Silva J.C."/>
            <person name="Sutton R."/>
            <person name="Krause P.J."/>
            <person name="Mamoun C.B."/>
        </authorList>
    </citation>
    <scope>NUCLEOTIDE SEQUENCE [LARGE SCALE GENOMIC DNA]</scope>
    <source>
        <strain evidence="1 2">RI</strain>
    </source>
</reference>
<proteinExistence type="predicted"/>
<dbReference type="EMBL" id="LN871599">
    <property type="protein sequence ID" value="CCF75959.1"/>
    <property type="molecule type" value="Genomic_DNA"/>
</dbReference>
<keyword evidence="2" id="KW-1185">Reference proteome</keyword>
<sequence>MIGKEISIDILPSIERGEKESLSIQIYPYEVIEDARSELTNLKDLIVSLTKSYIDALITPCLDQDQKVLAAKLKWEYLVLTYAYGSSNLLNYRLYRQNLVQELAQSYKGMLQAIPENKKERLSDEELAKLEFYCQIIGQQRPPILPTSVSVVGILKDTICEDLEVLGPRNANRLKLYHKGQQLTIPTSRSLEMEHCDWLKVLKHS</sequence>
<dbReference type="KEGG" id="bmic:BmR1_04g08910"/>
<dbReference type="OrthoDB" id="363392at2759"/>
<accession>I7IA07</accession>
<dbReference type="Proteomes" id="UP000002899">
    <property type="component" value="Chromosome IV"/>
</dbReference>
<organism evidence="1 2">
    <name type="scientific">Babesia microti (strain RI)</name>
    <dbReference type="NCBI Taxonomy" id="1133968"/>
    <lineage>
        <taxon>Eukaryota</taxon>
        <taxon>Sar</taxon>
        <taxon>Alveolata</taxon>
        <taxon>Apicomplexa</taxon>
        <taxon>Aconoidasida</taxon>
        <taxon>Piroplasmida</taxon>
        <taxon>Babesiidae</taxon>
        <taxon>Babesia</taxon>
    </lineage>
</organism>
<dbReference type="RefSeq" id="XP_012650367.1">
    <property type="nucleotide sequence ID" value="XM_012794913.1"/>
</dbReference>
<name>I7IA07_BABMR</name>
<evidence type="ECO:0000313" key="2">
    <source>
        <dbReference type="Proteomes" id="UP000002899"/>
    </source>
</evidence>
<dbReference type="VEuPathDB" id="PiroplasmaDB:BmR1_04g08910"/>
<evidence type="ECO:0000313" key="1">
    <source>
        <dbReference type="EMBL" id="CCF75959.1"/>
    </source>
</evidence>
<dbReference type="GeneID" id="24426413"/>
<reference evidence="1 2" key="1">
    <citation type="journal article" date="2012" name="Nucleic Acids Res.">
        <title>Sequencing of the smallest Apicomplexan genome from the human pathogen Babesia microti.</title>
        <authorList>
            <person name="Cornillot E."/>
            <person name="Hadj-Kaddour K."/>
            <person name="Dassouli A."/>
            <person name="Noel B."/>
            <person name="Ranwez V."/>
            <person name="Vacherie B."/>
            <person name="Augagneur Y."/>
            <person name="Bres V."/>
            <person name="Duclos A."/>
            <person name="Randazzo S."/>
            <person name="Carcy B."/>
            <person name="Debierre-Grockiego F."/>
            <person name="Delbecq S."/>
            <person name="Moubri-Menage K."/>
            <person name="Shams-Eldin H."/>
            <person name="Usmani-Brown S."/>
            <person name="Bringaud F."/>
            <person name="Wincker P."/>
            <person name="Vivares C.P."/>
            <person name="Schwarz R.T."/>
            <person name="Schetters T.P."/>
            <person name="Krause P.J."/>
            <person name="Gorenflot A."/>
            <person name="Berry V."/>
            <person name="Barbe V."/>
            <person name="Ben Mamoun C."/>
        </authorList>
    </citation>
    <scope>NUCLEOTIDE SEQUENCE [LARGE SCALE GENOMIC DNA]</scope>
    <source>
        <strain evidence="1 2">RI</strain>
    </source>
</reference>